<dbReference type="InterPro" id="IPR012170">
    <property type="entry name" value="TFIIH_SSL1/p44"/>
</dbReference>
<dbReference type="SMART" id="SM00327">
    <property type="entry name" value="VWA"/>
    <property type="match status" value="1"/>
</dbReference>
<dbReference type="InterPro" id="IPR002035">
    <property type="entry name" value="VWF_A"/>
</dbReference>
<feature type="domain" description="VWFA" evidence="2">
    <location>
        <begin position="84"/>
        <end position="221"/>
    </location>
</feature>
<organism evidence="3 4">
    <name type="scientific">Coccomyxa subellipsoidea</name>
    <dbReference type="NCBI Taxonomy" id="248742"/>
    <lineage>
        <taxon>Eukaryota</taxon>
        <taxon>Viridiplantae</taxon>
        <taxon>Chlorophyta</taxon>
        <taxon>core chlorophytes</taxon>
        <taxon>Trebouxiophyceae</taxon>
        <taxon>Trebouxiophyceae incertae sedis</taxon>
        <taxon>Coccomyxaceae</taxon>
        <taxon>Coccomyxa</taxon>
    </lineage>
</organism>
<evidence type="ECO:0000259" key="2">
    <source>
        <dbReference type="PROSITE" id="PS50234"/>
    </source>
</evidence>
<dbReference type="Gene3D" id="3.40.50.150">
    <property type="entry name" value="Vaccinia Virus protein VP39"/>
    <property type="match status" value="1"/>
</dbReference>
<proteinExistence type="predicted"/>
<feature type="region of interest" description="Disordered" evidence="1">
    <location>
        <begin position="1"/>
        <end position="21"/>
    </location>
</feature>
<dbReference type="NCBIfam" id="TIGR00622">
    <property type="entry name" value="ssl1"/>
    <property type="match status" value="1"/>
</dbReference>
<dbReference type="EMBL" id="JALJOT010000006">
    <property type="protein sequence ID" value="KAK9909954.1"/>
    <property type="molecule type" value="Genomic_DNA"/>
</dbReference>
<dbReference type="Pfam" id="PF04056">
    <property type="entry name" value="Ssl1"/>
    <property type="match status" value="1"/>
</dbReference>
<evidence type="ECO:0000313" key="4">
    <source>
        <dbReference type="Proteomes" id="UP001491310"/>
    </source>
</evidence>
<dbReference type="Gene3D" id="3.40.50.410">
    <property type="entry name" value="von Willebrand factor, type A domain"/>
    <property type="match status" value="1"/>
</dbReference>
<feature type="compositionally biased region" description="Acidic residues" evidence="1">
    <location>
        <begin position="11"/>
        <end position="21"/>
    </location>
</feature>
<dbReference type="SUPFAM" id="SSF53300">
    <property type="entry name" value="vWA-like"/>
    <property type="match status" value="1"/>
</dbReference>
<accession>A0ABR2YSC1</accession>
<keyword evidence="4" id="KW-1185">Reference proteome</keyword>
<dbReference type="InterPro" id="IPR029063">
    <property type="entry name" value="SAM-dependent_MTases_sf"/>
</dbReference>
<name>A0ABR2YSC1_9CHLO</name>
<dbReference type="PANTHER" id="PTHR12695:SF2">
    <property type="entry name" value="GENERAL TRANSCRIPTION FACTOR IIH SUBUNIT 2-RELATED"/>
    <property type="match status" value="1"/>
</dbReference>
<comment type="caution">
    <text evidence="3">The sequence shown here is derived from an EMBL/GenBank/DDBJ whole genome shotgun (WGS) entry which is preliminary data.</text>
</comment>
<evidence type="ECO:0000256" key="1">
    <source>
        <dbReference type="SAM" id="MobiDB-lite"/>
    </source>
</evidence>
<gene>
    <name evidence="3" type="ORF">WJX75_009991</name>
</gene>
<dbReference type="CDD" id="cd01453">
    <property type="entry name" value="vWA_transcription_factor_IIH_type"/>
    <property type="match status" value="1"/>
</dbReference>
<reference evidence="3 4" key="1">
    <citation type="journal article" date="2024" name="Nat. Commun.">
        <title>Phylogenomics reveals the evolutionary origins of lichenization in chlorophyte algae.</title>
        <authorList>
            <person name="Puginier C."/>
            <person name="Libourel C."/>
            <person name="Otte J."/>
            <person name="Skaloud P."/>
            <person name="Haon M."/>
            <person name="Grisel S."/>
            <person name="Petersen M."/>
            <person name="Berrin J.G."/>
            <person name="Delaux P.M."/>
            <person name="Dal Grande F."/>
            <person name="Keller J."/>
        </authorList>
    </citation>
    <scope>NUCLEOTIDE SEQUENCE [LARGE SCALE GENOMIC DNA]</scope>
    <source>
        <strain evidence="3 4">SAG 216-7</strain>
    </source>
</reference>
<sequence>MAASSSRPPESWEEDDNQEADEAAELEAYQRQYENDFSWEALQEDEFGRLRPLDFREEQRAKRRRLLSAAATACIRRGMIRYLQIVVDLSRAASIGDMRPNRLAVMSGVLQEFIRKFFDENPLSHLGIIVMRNGTAQRLTDLAGSPEAHIAKLQGNLDASGDASLQNAMDMAADSLKSIPPYGHREVLILFAALSTCDPGNVLDAVKAAKQNSIRVSIVGVAAEVHICKVFTKETGGTYGVALNEKHFEDLVFEHAPPPPSLATDAAASLVRMGFAHRNQDGVEGTAFIGKDCKLSTGGFTCPRCKARVVDLPCSCHICGLTLISSPHLARSYHHLFPVKAFIEVPQAELDGLQGGVEQRKGESGMGWQEPWAPDPRSWEKFHARDNATARFYKERRYLLLEFPSLAESGQPQHVVEIGCGCGSSLLPVLKANAAARVTATDISPTAVKLFCNAAERAGIAPERYTVFPCNAADPDAGQLLSGLEADSVLLIFTLAALAPEGQHIMLQNAFQALKPGGLLLIRDHGVYDITHLRMTADRQVGEKLYRRGDGTLCYFFSTEDLRSKAEAAGFEAVECKYACTRLLNRKKQFELRRVFVHGVFRKP</sequence>
<dbReference type="SUPFAM" id="SSF53335">
    <property type="entry name" value="S-adenosyl-L-methionine-dependent methyltransferases"/>
    <property type="match status" value="1"/>
</dbReference>
<protein>
    <recommendedName>
        <fullName evidence="2">VWFA domain-containing protein</fullName>
    </recommendedName>
</protein>
<dbReference type="CDD" id="cd02440">
    <property type="entry name" value="AdoMet_MTases"/>
    <property type="match status" value="1"/>
</dbReference>
<evidence type="ECO:0000313" key="3">
    <source>
        <dbReference type="EMBL" id="KAK9909954.1"/>
    </source>
</evidence>
<dbReference type="PANTHER" id="PTHR12695">
    <property type="entry name" value="GENERAL TRANSCRIPTION FACTOR IIH SUBUNIT 2"/>
    <property type="match status" value="1"/>
</dbReference>
<dbReference type="InterPro" id="IPR036465">
    <property type="entry name" value="vWFA_dom_sf"/>
</dbReference>
<dbReference type="Pfam" id="PF13489">
    <property type="entry name" value="Methyltransf_23"/>
    <property type="match status" value="1"/>
</dbReference>
<dbReference type="InterPro" id="IPR007198">
    <property type="entry name" value="Ssl1-like"/>
</dbReference>
<dbReference type="PROSITE" id="PS50234">
    <property type="entry name" value="VWFA"/>
    <property type="match status" value="1"/>
</dbReference>
<dbReference type="Proteomes" id="UP001491310">
    <property type="component" value="Unassembled WGS sequence"/>
</dbReference>